<name>A0A1H2PSE6_9BURK</name>
<organism evidence="1 2">
    <name type="scientific">Chitinasiproducens palmae</name>
    <dbReference type="NCBI Taxonomy" id="1770053"/>
    <lineage>
        <taxon>Bacteria</taxon>
        <taxon>Pseudomonadati</taxon>
        <taxon>Pseudomonadota</taxon>
        <taxon>Betaproteobacteria</taxon>
        <taxon>Burkholderiales</taxon>
        <taxon>Burkholderiaceae</taxon>
        <taxon>Chitinasiproducens</taxon>
    </lineage>
</organism>
<dbReference type="RefSeq" id="WP_091910445.1">
    <property type="nucleotide sequence ID" value="NZ_FNLO01000009.1"/>
</dbReference>
<dbReference type="AlphaFoldDB" id="A0A1H2PSE6"/>
<keyword evidence="2" id="KW-1185">Reference proteome</keyword>
<proteinExistence type="predicted"/>
<dbReference type="Proteomes" id="UP000243719">
    <property type="component" value="Unassembled WGS sequence"/>
</dbReference>
<dbReference type="STRING" id="1770053.SAMN05216551_109211"/>
<reference evidence="2" key="1">
    <citation type="submission" date="2016-09" db="EMBL/GenBank/DDBJ databases">
        <authorList>
            <person name="Varghese N."/>
            <person name="Submissions S."/>
        </authorList>
    </citation>
    <scope>NUCLEOTIDE SEQUENCE [LARGE SCALE GENOMIC DNA]</scope>
    <source>
        <strain evidence="2">JS23</strain>
    </source>
</reference>
<dbReference type="EMBL" id="FNLO01000009">
    <property type="protein sequence ID" value="SDV49878.1"/>
    <property type="molecule type" value="Genomic_DNA"/>
</dbReference>
<protein>
    <submittedName>
        <fullName evidence="1">Uncharacterized protein</fullName>
    </submittedName>
</protein>
<evidence type="ECO:0000313" key="2">
    <source>
        <dbReference type="Proteomes" id="UP000243719"/>
    </source>
</evidence>
<evidence type="ECO:0000313" key="1">
    <source>
        <dbReference type="EMBL" id="SDV49878.1"/>
    </source>
</evidence>
<gene>
    <name evidence="1" type="ORF">SAMN05216551_109211</name>
</gene>
<sequence>MAISIRLAATGNTTKQNNDARSEGYSATSVKRALGGQLLKMVARPRVENALSRRPAVRSMTFAPNVRVYRGPSRTTMVGTFAAVCSMLDRCVAEDEAGHRVASAI</sequence>
<accession>A0A1H2PSE6</accession>